<dbReference type="InterPro" id="IPR029044">
    <property type="entry name" value="Nucleotide-diphossugar_trans"/>
</dbReference>
<proteinExistence type="inferred from homology"/>
<dbReference type="PANTHER" id="PTHR31306:SF4">
    <property type="entry name" value="ALPHA-1,2-GALACTOSYLTRANSFERASE"/>
    <property type="match status" value="1"/>
</dbReference>
<dbReference type="EMBL" id="CAJVQB010041975">
    <property type="protein sequence ID" value="CAG8830004.1"/>
    <property type="molecule type" value="Genomic_DNA"/>
</dbReference>
<keyword evidence="5" id="KW-1185">Reference proteome</keyword>
<dbReference type="SUPFAM" id="SSF53448">
    <property type="entry name" value="Nucleotide-diphospho-sugar transferases"/>
    <property type="match status" value="1"/>
</dbReference>
<comment type="caution">
    <text evidence="4">The sequence shown here is derived from an EMBL/GenBank/DDBJ whole genome shotgun (WGS) entry which is preliminary data.</text>
</comment>
<dbReference type="PANTHER" id="PTHR31306">
    <property type="entry name" value="ALPHA-1,6-MANNOSYLTRANSFERASE MNN11-RELATED"/>
    <property type="match status" value="1"/>
</dbReference>
<evidence type="ECO:0000256" key="2">
    <source>
        <dbReference type="ARBA" id="ARBA00022676"/>
    </source>
</evidence>
<keyword evidence="2" id="KW-0328">Glycosyltransferase</keyword>
<evidence type="ECO:0000256" key="1">
    <source>
        <dbReference type="ARBA" id="ARBA00005664"/>
    </source>
</evidence>
<organism evidence="4 5">
    <name type="scientific">Gigaspora margarita</name>
    <dbReference type="NCBI Taxonomy" id="4874"/>
    <lineage>
        <taxon>Eukaryota</taxon>
        <taxon>Fungi</taxon>
        <taxon>Fungi incertae sedis</taxon>
        <taxon>Mucoromycota</taxon>
        <taxon>Glomeromycotina</taxon>
        <taxon>Glomeromycetes</taxon>
        <taxon>Diversisporales</taxon>
        <taxon>Gigasporaceae</taxon>
        <taxon>Gigaspora</taxon>
    </lineage>
</organism>
<accession>A0ABN7WFY4</accession>
<dbReference type="Proteomes" id="UP000789901">
    <property type="component" value="Unassembled WGS sequence"/>
</dbReference>
<reference evidence="4 5" key="1">
    <citation type="submission" date="2021-06" db="EMBL/GenBank/DDBJ databases">
        <authorList>
            <person name="Kallberg Y."/>
            <person name="Tangrot J."/>
            <person name="Rosling A."/>
        </authorList>
    </citation>
    <scope>NUCLEOTIDE SEQUENCE [LARGE SCALE GENOMIC DNA]</scope>
    <source>
        <strain evidence="4 5">120-4 pot B 10/14</strain>
    </source>
</reference>
<keyword evidence="3" id="KW-0808">Transferase</keyword>
<protein>
    <submittedName>
        <fullName evidence="4">20370_t:CDS:1</fullName>
    </submittedName>
</protein>
<dbReference type="Gene3D" id="3.90.550.10">
    <property type="entry name" value="Spore Coat Polysaccharide Biosynthesis Protein SpsA, Chain A"/>
    <property type="match status" value="1"/>
</dbReference>
<sequence length="536" mass="63658">MARHPSEMVFRGPYLQNDIVVNNYGHSINTFNHSITSVSHKLLVVIVSHITEIRARKLIREYMFGIKNNLRPCIEQNGNIYYKFLVKSYQEADYRILKDFKSESMEFDDIVEFSNLPDNVDWQKVVLTWIKSLEKINISYDYVAIIDEHSVMDLKKLRQMLDSSVINTYTLTFKQKFYLVWGRFDIQTADDMFIILGQGSIDILLNFNYFTIPNRNKTLIELFPNQISLAYYHFEVENLTNDSKLFFINDQIGMIEWSNSVKTVSTEKTIGVGHVYLESDVRDLIAHLLITKSTICHPINHENGKLSIAIVTSSFIYNDMCMYPIADDITDNKRRYAKKHGYYFVARSEEYTQQRYKKRYKVWGKIDVVEKVLPHYDWVFWMDMDAVIANHDITIEQLFENFKKMVGKEKFNDVNFVIARPKNDFMINAGVFLIKNSEWSLKFLRETQKQRRYYENGLLEQHAFYIMMQKEEYKNEVNDRTFNTYPHRYIPGDFVVHWAPDFECPAENVLDGIKKFKKYEVNREYKFSLTYFPVPT</sequence>
<evidence type="ECO:0000313" key="4">
    <source>
        <dbReference type="EMBL" id="CAG8830004.1"/>
    </source>
</evidence>
<comment type="similarity">
    <text evidence="1">Belongs to the glycosyltransferase 34 family.</text>
</comment>
<evidence type="ECO:0000256" key="3">
    <source>
        <dbReference type="ARBA" id="ARBA00022679"/>
    </source>
</evidence>
<evidence type="ECO:0000313" key="5">
    <source>
        <dbReference type="Proteomes" id="UP000789901"/>
    </source>
</evidence>
<dbReference type="InterPro" id="IPR008630">
    <property type="entry name" value="Glyco_trans_34"/>
</dbReference>
<feature type="non-terminal residue" evidence="4">
    <location>
        <position position="536"/>
    </location>
</feature>
<dbReference type="Pfam" id="PF05637">
    <property type="entry name" value="Glyco_transf_34"/>
    <property type="match status" value="1"/>
</dbReference>
<name>A0ABN7WFY4_GIGMA</name>
<gene>
    <name evidence="4" type="ORF">GMARGA_LOCUS30165</name>
</gene>